<evidence type="ECO:0000256" key="1">
    <source>
        <dbReference type="ARBA" id="ARBA00004937"/>
    </source>
</evidence>
<dbReference type="GO" id="GO:0004345">
    <property type="term" value="F:glucose-6-phosphate dehydrogenase activity"/>
    <property type="evidence" value="ECO:0007669"/>
    <property type="project" value="UniProtKB-UniRule"/>
</dbReference>
<evidence type="ECO:0000313" key="10">
    <source>
        <dbReference type="EMBL" id="TXC70364.1"/>
    </source>
</evidence>
<dbReference type="PROSITE" id="PS00069">
    <property type="entry name" value="G6P_DEHYDROGENASE"/>
    <property type="match status" value="1"/>
</dbReference>
<dbReference type="EMBL" id="VOQR01000001">
    <property type="protein sequence ID" value="TXC70364.1"/>
    <property type="molecule type" value="Genomic_DNA"/>
</dbReference>
<keyword evidence="6 7" id="KW-0119">Carbohydrate metabolism</keyword>
<dbReference type="NCBIfam" id="TIGR00871">
    <property type="entry name" value="zwf"/>
    <property type="match status" value="1"/>
</dbReference>
<feature type="binding site" evidence="7">
    <location>
        <position position="147"/>
    </location>
    <ligand>
        <name>NADP(+)</name>
        <dbReference type="ChEBI" id="CHEBI:58349"/>
    </ligand>
</feature>
<dbReference type="InterPro" id="IPR001282">
    <property type="entry name" value="G6P_DH"/>
</dbReference>
<name>A0A5C6UCH9_9SPHN</name>
<dbReference type="GO" id="GO:0050661">
    <property type="term" value="F:NADP binding"/>
    <property type="evidence" value="ECO:0007669"/>
    <property type="project" value="UniProtKB-UniRule"/>
</dbReference>
<dbReference type="InterPro" id="IPR036291">
    <property type="entry name" value="NAD(P)-bd_dom_sf"/>
</dbReference>
<feature type="domain" description="Glucose-6-phosphate dehydrogenase NAD-binding" evidence="8">
    <location>
        <begin position="13"/>
        <end position="186"/>
    </location>
</feature>
<feature type="binding site" evidence="7">
    <location>
        <position position="234"/>
    </location>
    <ligand>
        <name>substrate</name>
    </ligand>
</feature>
<dbReference type="GO" id="GO:0009051">
    <property type="term" value="P:pentose-phosphate shunt, oxidative branch"/>
    <property type="evidence" value="ECO:0007669"/>
    <property type="project" value="TreeGrafter"/>
</dbReference>
<feature type="binding site" evidence="7">
    <location>
        <position position="215"/>
    </location>
    <ligand>
        <name>substrate</name>
    </ligand>
</feature>
<accession>A0A5C6UCH9</accession>
<dbReference type="InterPro" id="IPR022675">
    <property type="entry name" value="G6P_DH_C"/>
</dbReference>
<keyword evidence="3 7" id="KW-0313">Glucose metabolism</keyword>
<dbReference type="Pfam" id="PF00479">
    <property type="entry name" value="G6PD_N"/>
    <property type="match status" value="1"/>
</dbReference>
<comment type="pathway">
    <text evidence="1 7">Carbohydrate degradation; pentose phosphate pathway; D-ribulose 5-phosphate from D-glucose 6-phosphate (oxidative stage): step 1/3.</text>
</comment>
<proteinExistence type="inferred from homology"/>
<keyword evidence="4 7" id="KW-0521">NADP</keyword>
<dbReference type="Gene3D" id="3.40.50.720">
    <property type="entry name" value="NAD(P)-binding Rossmann-like Domain"/>
    <property type="match status" value="1"/>
</dbReference>
<dbReference type="HAMAP" id="MF_00966">
    <property type="entry name" value="G6PD"/>
    <property type="match status" value="1"/>
</dbReference>
<dbReference type="InterPro" id="IPR022674">
    <property type="entry name" value="G6P_DH_NAD-bd"/>
</dbReference>
<protein>
    <recommendedName>
        <fullName evidence="7">Glucose-6-phosphate 1-dehydrogenase</fullName>
        <shortName evidence="7">G6PD</shortName>
        <ecNumber evidence="7">1.1.1.49</ecNumber>
    </recommendedName>
</protein>
<reference evidence="10 11" key="1">
    <citation type="journal article" date="2013" name="Antonie Van Leeuwenhoek">
        <title>Sphingomonas ginsenosidivorax sp. nov., with the ability to transform ginsenosides.</title>
        <authorList>
            <person name="Jin X.F."/>
            <person name="Kim J.K."/>
            <person name="Liu Q.M."/>
            <person name="Kang M.S."/>
            <person name="He D."/>
            <person name="Jin F.X."/>
            <person name="Kim S.C."/>
            <person name="Im W.T."/>
        </authorList>
    </citation>
    <scope>NUCLEOTIDE SEQUENCE [LARGE SCALE GENOMIC DNA]</scope>
    <source>
        <strain evidence="10 11">KHI67</strain>
    </source>
</reference>
<dbReference type="UniPathway" id="UPA00115">
    <property type="reaction ID" value="UER00408"/>
</dbReference>
<feature type="binding site" evidence="7">
    <location>
        <position position="181"/>
    </location>
    <ligand>
        <name>substrate</name>
    </ligand>
</feature>
<evidence type="ECO:0000256" key="3">
    <source>
        <dbReference type="ARBA" id="ARBA00022526"/>
    </source>
</evidence>
<keyword evidence="5 7" id="KW-0560">Oxidoreductase</keyword>
<feature type="binding site" evidence="7">
    <location>
        <position position="177"/>
    </location>
    <ligand>
        <name>substrate</name>
    </ligand>
</feature>
<evidence type="ECO:0000256" key="7">
    <source>
        <dbReference type="HAMAP-Rule" id="MF_00966"/>
    </source>
</evidence>
<dbReference type="Pfam" id="PF02781">
    <property type="entry name" value="G6PD_C"/>
    <property type="match status" value="1"/>
</dbReference>
<feature type="active site" description="Proton acceptor" evidence="7">
    <location>
        <position position="239"/>
    </location>
</feature>
<dbReference type="RefSeq" id="WP_147080479.1">
    <property type="nucleotide sequence ID" value="NZ_VOQR01000001.1"/>
</dbReference>
<dbReference type="Gene3D" id="3.30.360.10">
    <property type="entry name" value="Dihydrodipicolinate Reductase, domain 2"/>
    <property type="match status" value="1"/>
</dbReference>
<dbReference type="PRINTS" id="PR00079">
    <property type="entry name" value="G6PDHDRGNASE"/>
</dbReference>
<feature type="domain" description="Glucose-6-phosphate dehydrogenase C-terminal" evidence="9">
    <location>
        <begin position="188"/>
        <end position="487"/>
    </location>
</feature>
<feature type="binding site" evidence="7">
    <location>
        <begin position="92"/>
        <end position="93"/>
    </location>
    <ligand>
        <name>NADP(+)</name>
        <dbReference type="ChEBI" id="CHEBI:58349"/>
    </ligand>
</feature>
<dbReference type="OrthoDB" id="9802739at2"/>
<dbReference type="SUPFAM" id="SSF51735">
    <property type="entry name" value="NAD(P)-binding Rossmann-fold domains"/>
    <property type="match status" value="1"/>
</dbReference>
<comment type="similarity">
    <text evidence="2 7">Belongs to the glucose-6-phosphate dehydrogenase family.</text>
</comment>
<dbReference type="EC" id="1.1.1.49" evidence="7"/>
<feature type="binding site" evidence="7">
    <location>
        <position position="337"/>
    </location>
    <ligand>
        <name>substrate</name>
    </ligand>
</feature>
<dbReference type="InterPro" id="IPR019796">
    <property type="entry name" value="G6P_DH_AS"/>
</dbReference>
<dbReference type="PIRSF" id="PIRSF000110">
    <property type="entry name" value="G6PD"/>
    <property type="match status" value="1"/>
</dbReference>
<comment type="function">
    <text evidence="7">Catalyzes the oxidation of glucose 6-phosphate to 6-phosphogluconolactone.</text>
</comment>
<dbReference type="GO" id="GO:0006006">
    <property type="term" value="P:glucose metabolic process"/>
    <property type="evidence" value="ECO:0007669"/>
    <property type="project" value="UniProtKB-KW"/>
</dbReference>
<dbReference type="Proteomes" id="UP000321250">
    <property type="component" value="Unassembled WGS sequence"/>
</dbReference>
<evidence type="ECO:0000256" key="4">
    <source>
        <dbReference type="ARBA" id="ARBA00022857"/>
    </source>
</evidence>
<gene>
    <name evidence="7 10" type="primary">zwf</name>
    <name evidence="10" type="ORF">FSB78_04955</name>
</gene>
<dbReference type="PANTHER" id="PTHR23429:SF0">
    <property type="entry name" value="GLUCOSE-6-PHOSPHATE 1-DEHYDROGENASE"/>
    <property type="match status" value="1"/>
</dbReference>
<evidence type="ECO:0000256" key="2">
    <source>
        <dbReference type="ARBA" id="ARBA00009975"/>
    </source>
</evidence>
<dbReference type="AlphaFoldDB" id="A0A5C6UCH9"/>
<evidence type="ECO:0000256" key="5">
    <source>
        <dbReference type="ARBA" id="ARBA00023002"/>
    </source>
</evidence>
<evidence type="ECO:0000259" key="9">
    <source>
        <dbReference type="Pfam" id="PF02781"/>
    </source>
</evidence>
<evidence type="ECO:0000256" key="6">
    <source>
        <dbReference type="ARBA" id="ARBA00023277"/>
    </source>
</evidence>
<feature type="binding site" evidence="7">
    <location>
        <position position="49"/>
    </location>
    <ligand>
        <name>NADP(+)</name>
        <dbReference type="ChEBI" id="CHEBI:58349"/>
    </ligand>
</feature>
<organism evidence="10 11">
    <name type="scientific">Sphingomonas ginsenosidivorax</name>
    <dbReference type="NCBI Taxonomy" id="862135"/>
    <lineage>
        <taxon>Bacteria</taxon>
        <taxon>Pseudomonadati</taxon>
        <taxon>Pseudomonadota</taxon>
        <taxon>Alphaproteobacteria</taxon>
        <taxon>Sphingomonadales</taxon>
        <taxon>Sphingomonadaceae</taxon>
        <taxon>Sphingomonas</taxon>
    </lineage>
</organism>
<keyword evidence="11" id="KW-1185">Reference proteome</keyword>
<dbReference type="GO" id="GO:0005829">
    <property type="term" value="C:cytosol"/>
    <property type="evidence" value="ECO:0007669"/>
    <property type="project" value="TreeGrafter"/>
</dbReference>
<comment type="catalytic activity">
    <reaction evidence="7">
        <text>D-glucose 6-phosphate + NADP(+) = 6-phospho-D-glucono-1,5-lactone + NADPH + H(+)</text>
        <dbReference type="Rhea" id="RHEA:15841"/>
        <dbReference type="ChEBI" id="CHEBI:15378"/>
        <dbReference type="ChEBI" id="CHEBI:57783"/>
        <dbReference type="ChEBI" id="CHEBI:57955"/>
        <dbReference type="ChEBI" id="CHEBI:58349"/>
        <dbReference type="ChEBI" id="CHEBI:61548"/>
        <dbReference type="EC" id="1.1.1.49"/>
    </reaction>
</comment>
<comment type="caution">
    <text evidence="10">The sequence shown here is derived from an EMBL/GenBank/DDBJ whole genome shotgun (WGS) entry which is preliminary data.</text>
</comment>
<dbReference type="PANTHER" id="PTHR23429">
    <property type="entry name" value="GLUCOSE-6-PHOSPHATE 1-DEHYDROGENASE G6PD"/>
    <property type="match status" value="1"/>
</dbReference>
<dbReference type="SUPFAM" id="SSF55347">
    <property type="entry name" value="Glyceraldehyde-3-phosphate dehydrogenase-like, C-terminal domain"/>
    <property type="match status" value="1"/>
</dbReference>
<evidence type="ECO:0000313" key="11">
    <source>
        <dbReference type="Proteomes" id="UP000321250"/>
    </source>
</evidence>
<evidence type="ECO:0000259" key="8">
    <source>
        <dbReference type="Pfam" id="PF00479"/>
    </source>
</evidence>
<sequence length="489" mass="54374">MPLTRNPVAKLLLFGATGDLAQRMLLPSLYGLHADGLLPPELTITGAARHDYDDKDYRAFAKKALHSFLPEDRKDEKALGTFLERLFYQPTDLSDPASFQPLADKIGDIAGGLAIYLSTAPSLFESAIEGLHKVGLAGNTVRVGLEKPLGYDLPTSREINDAVAKAFPEDRTFRIDHYLGKETVQNILALRFGNSFFEPVWNAQGIDNVQITISEMVGLEDRAGYYDGAGALRDMVANHMLQLLALIAMEPPARYDGTDIRDEKAKVFRSLRMITPETVNQDTVTGQYGDGAVKGAIVKGYLDELGQPSNTETFVAIKAHVDNWRWQGVPFYLRTGKRMTTRRSEIAIQFKPVPHSMFAGRGGQLQPNTLVIRLQPEEYVQLLVMAKEPGLDREGVRLREVPLNLSLDAEFAGSRRRIAYERLLLDLIEGDQALFVRRDEVEAQWTWIDAIRAGWTANGTRPKSYPSGSWGPSAAIGLTERDGVTWQDD</sequence>
<comment type="caution">
    <text evidence="7">Lacks conserved residue(s) required for the propagation of feature annotation.</text>
</comment>